<protein>
    <recommendedName>
        <fullName evidence="9">Mpv17-like protein</fullName>
    </recommendedName>
</protein>
<name>A0ABD0ZIL0_9HEMI</name>
<dbReference type="EMBL" id="JBFDAA010000001">
    <property type="protein sequence ID" value="KAL1140633.1"/>
    <property type="molecule type" value="Genomic_DNA"/>
</dbReference>
<dbReference type="InterPro" id="IPR007248">
    <property type="entry name" value="Mpv17_PMP22"/>
</dbReference>
<gene>
    <name evidence="7" type="ORF">AAG570_000563</name>
</gene>
<proteinExistence type="inferred from homology"/>
<evidence type="ECO:0000256" key="5">
    <source>
        <dbReference type="ARBA" id="ARBA00023136"/>
    </source>
</evidence>
<evidence type="ECO:0000256" key="2">
    <source>
        <dbReference type="ARBA" id="ARBA00006824"/>
    </source>
</evidence>
<keyword evidence="4 6" id="KW-1133">Transmembrane helix</keyword>
<organism evidence="7 8">
    <name type="scientific">Ranatra chinensis</name>
    <dbReference type="NCBI Taxonomy" id="642074"/>
    <lineage>
        <taxon>Eukaryota</taxon>
        <taxon>Metazoa</taxon>
        <taxon>Ecdysozoa</taxon>
        <taxon>Arthropoda</taxon>
        <taxon>Hexapoda</taxon>
        <taxon>Insecta</taxon>
        <taxon>Pterygota</taxon>
        <taxon>Neoptera</taxon>
        <taxon>Paraneoptera</taxon>
        <taxon>Hemiptera</taxon>
        <taxon>Heteroptera</taxon>
        <taxon>Panheteroptera</taxon>
        <taxon>Nepomorpha</taxon>
        <taxon>Nepidae</taxon>
        <taxon>Ranatrinae</taxon>
        <taxon>Ranatra</taxon>
    </lineage>
</organism>
<dbReference type="Proteomes" id="UP001558652">
    <property type="component" value="Unassembled WGS sequence"/>
</dbReference>
<dbReference type="AlphaFoldDB" id="A0ABD0ZIL0"/>
<comment type="subcellular location">
    <subcellularLocation>
        <location evidence="1">Membrane</location>
        <topology evidence="1">Multi-pass membrane protein</topology>
    </subcellularLocation>
</comment>
<keyword evidence="3 6" id="KW-0812">Transmembrane</keyword>
<dbReference type="PANTHER" id="PTHR11266:SF75">
    <property type="entry name" value="IP10007P-RELATED"/>
    <property type="match status" value="1"/>
</dbReference>
<dbReference type="PANTHER" id="PTHR11266">
    <property type="entry name" value="PEROXISOMAL MEMBRANE PROTEIN 2, PXMP2 MPV17"/>
    <property type="match status" value="1"/>
</dbReference>
<keyword evidence="8" id="KW-1185">Reference proteome</keyword>
<reference evidence="7 8" key="1">
    <citation type="submission" date="2024-07" db="EMBL/GenBank/DDBJ databases">
        <title>Chromosome-level genome assembly of the water stick insect Ranatra chinensis (Heteroptera: Nepidae).</title>
        <authorList>
            <person name="Liu X."/>
        </authorList>
    </citation>
    <scope>NUCLEOTIDE SEQUENCE [LARGE SCALE GENOMIC DNA]</scope>
    <source>
        <strain evidence="7">Cailab_2021Rc</strain>
        <tissue evidence="7">Muscle</tissue>
    </source>
</reference>
<evidence type="ECO:0000256" key="1">
    <source>
        <dbReference type="ARBA" id="ARBA00004141"/>
    </source>
</evidence>
<keyword evidence="5 6" id="KW-0472">Membrane</keyword>
<comment type="caution">
    <text evidence="6">Lacks conserved residue(s) required for the propagation of feature annotation.</text>
</comment>
<accession>A0ABD0ZIL0</accession>
<sequence>MAARKKLTDLLGKVVEFTHRYPVTRGMASYAVIWPLGSLIQQTVEGREKYDLWRTARFSFYGSCYVAPTLNMWMHVAKHMWPQNTIGAAVAKAAVEQISYTPFAMVSFYFGMSLLEGKTVREAGSEVGEKFIPTYKVGICVWPVLQTINYMLVPEKNRVVFVSICSLMWTSFLAYMKFLQGTHFHESYAIPLAHERKR</sequence>
<dbReference type="GO" id="GO:0016020">
    <property type="term" value="C:membrane"/>
    <property type="evidence" value="ECO:0007669"/>
    <property type="project" value="UniProtKB-SubCell"/>
</dbReference>
<evidence type="ECO:0008006" key="9">
    <source>
        <dbReference type="Google" id="ProtNLM"/>
    </source>
</evidence>
<evidence type="ECO:0000256" key="3">
    <source>
        <dbReference type="ARBA" id="ARBA00022692"/>
    </source>
</evidence>
<evidence type="ECO:0000313" key="8">
    <source>
        <dbReference type="Proteomes" id="UP001558652"/>
    </source>
</evidence>
<evidence type="ECO:0000256" key="6">
    <source>
        <dbReference type="RuleBase" id="RU363053"/>
    </source>
</evidence>
<evidence type="ECO:0000256" key="4">
    <source>
        <dbReference type="ARBA" id="ARBA00022989"/>
    </source>
</evidence>
<evidence type="ECO:0000313" key="7">
    <source>
        <dbReference type="EMBL" id="KAL1140633.1"/>
    </source>
</evidence>
<comment type="caution">
    <text evidence="7">The sequence shown here is derived from an EMBL/GenBank/DDBJ whole genome shotgun (WGS) entry which is preliminary data.</text>
</comment>
<feature type="transmembrane region" description="Helical" evidence="6">
    <location>
        <begin position="159"/>
        <end position="178"/>
    </location>
</feature>
<dbReference type="Pfam" id="PF04117">
    <property type="entry name" value="Mpv17_PMP22"/>
    <property type="match status" value="1"/>
</dbReference>
<comment type="similarity">
    <text evidence="2 6">Belongs to the peroxisomal membrane protein PXMP2/4 family.</text>
</comment>